<name>A0A060AM83_9CAUD</name>
<reference evidence="1 2" key="1">
    <citation type="submission" date="2013-04" db="EMBL/GenBank/DDBJ databases">
        <title>Complete Genome Sequence of Cronobacter sakazakii Bacteriophage CR8.</title>
        <authorList>
            <person name="Kim Y."/>
            <person name="Shin H."/>
            <person name="Ryu S."/>
        </authorList>
    </citation>
    <scope>NUCLEOTIDE SEQUENCE [LARGE SCALE GENOMIC DNA]</scope>
</reference>
<dbReference type="InterPro" id="IPR013320">
    <property type="entry name" value="ConA-like_dom_sf"/>
</dbReference>
<protein>
    <submittedName>
        <fullName evidence="1">Uncharacterized protein</fullName>
    </submittedName>
</protein>
<evidence type="ECO:0000313" key="2">
    <source>
        <dbReference type="Proteomes" id="UP000026984"/>
    </source>
</evidence>
<accession>A0A060AM83</accession>
<proteinExistence type="predicted"/>
<evidence type="ECO:0000313" key="1">
    <source>
        <dbReference type="EMBL" id="AIA64727.1"/>
    </source>
</evidence>
<dbReference type="SUPFAM" id="SSF49899">
    <property type="entry name" value="Concanavalin A-like lectins/glucanases"/>
    <property type="match status" value="1"/>
</dbReference>
<dbReference type="Gene3D" id="2.60.120.200">
    <property type="match status" value="1"/>
</dbReference>
<dbReference type="EMBL" id="KC954774">
    <property type="protein sequence ID" value="AIA64727.1"/>
    <property type="molecule type" value="Genomic_DNA"/>
</dbReference>
<sequence length="201" mass="21841">MDINFQDAAVGSTQIADRSGRIWTRNGSGAGAAVVNDPDHGNVLFLDGKTWYRTDLTPDMYLNTTNWKMTVEFKPANTTYSKLFSTGDYPSPAGLALSLNQYPATYIQAFLEQSGTNFQRLMTNLTNSRVWEKVVITREVGKPFTMTVYRNGVQVAATTLANFSFGNGSSSSGIVLGTTAGAPGAQMASVYLKSLKIERLP</sequence>
<gene>
    <name evidence="1" type="ORF">CR8_197</name>
</gene>
<dbReference type="Proteomes" id="UP000026984">
    <property type="component" value="Segment"/>
</dbReference>
<dbReference type="KEGG" id="vg:19686948"/>
<keyword evidence="2" id="KW-1185">Reference proteome</keyword>
<organism evidence="1 2">
    <name type="scientific">Cronobacter phage CR8</name>
    <dbReference type="NCBI Taxonomy" id="1327934"/>
    <lineage>
        <taxon>Viruses</taxon>
        <taxon>Duplodnaviria</taxon>
        <taxon>Heunggongvirae</taxon>
        <taxon>Uroviricota</taxon>
        <taxon>Caudoviricetes</taxon>
        <taxon>Vequintavirinae</taxon>
        <taxon>Certrevirus</taxon>
        <taxon>Certrevirus CR8</taxon>
    </lineage>
</organism>
<dbReference type="RefSeq" id="YP_009042434.1">
    <property type="nucleotide sequence ID" value="NC_024354.1"/>
</dbReference>
<dbReference type="GeneID" id="19686948"/>